<feature type="region of interest" description="Disordered" evidence="1">
    <location>
        <begin position="696"/>
        <end position="715"/>
    </location>
</feature>
<dbReference type="AlphaFoldDB" id="A0A1L9SPC6"/>
<sequence>MGEETVEYILDHGQPVTSDNHHCLNNVYLSTMRAILPRHTMQFFRGRMYVKYPMIARQQRLCMRRFSWPYGLIIFFVLALLVKCISCLIYSYGITFHIDCRSWLEPDVLRPGQYHDAVAHDPDARVQIASTPELPDQDDMGHIHDISWHWSRTWKGQFRPCQGPRGRDLDRTNAEDMVHVYRGKQQNFPSPAFGSYETMHLDGAVCTDRYSRFGIYGHDAGSIKPVDGFKRPPTLPWDRVDWGTLQASCYQRNSIRYRPSKKAEKASYTQHPFSVLEPDTAEPKQSESPPQPQQSARKYHSRSAVLVRTWHTMPWTENHREYLRSLIMELSLHSGAEYEVFLMVHVKDNLLPIFSDVESIHMMKRMFIPPEFWNITVLFNDKLLEAWYPRISEHRPMYQHLQPLQIFAQSHPEFDYYWQLEMDARFTGHVYHFLESAVSFARHQPRKYLWERNSYFYTPSIHGTWASFAGLVEESMQGRPSVWGPVPAADTGIQPVGPAPPVPSPNDDAYTWGVDEEADLITFLPIFNPQDTTWTFPNVIWNFPQGTRTPRRAGVITMGRFSNRLLTVIHRAQAAKGLGVVSEMTGPTAALHHGLKAVYVPHPIYADGIWSGEELGRIFNTGPPEKINGGPDSVWNWNHRWDHIIYRLTYMFTTYTAEDLFRWWMGYRTDDGRGGKEFESVYGRPCFPSMFLHTIKNSGPDKGPERPVPLGALRG</sequence>
<dbReference type="EMBL" id="KV878338">
    <property type="protein sequence ID" value="OJJ49085.1"/>
    <property type="molecule type" value="Genomic_DNA"/>
</dbReference>
<gene>
    <name evidence="3" type="ORF">ASPZODRAFT_164659</name>
</gene>
<dbReference type="Proteomes" id="UP000184188">
    <property type="component" value="Unassembled WGS sequence"/>
</dbReference>
<keyword evidence="2" id="KW-0812">Transmembrane</keyword>
<proteinExistence type="predicted"/>
<keyword evidence="2" id="KW-1133">Transmembrane helix</keyword>
<dbReference type="GeneID" id="34613145"/>
<dbReference type="Pfam" id="PF11885">
    <property type="entry name" value="DUF3405"/>
    <property type="match status" value="1"/>
</dbReference>
<evidence type="ECO:0000256" key="1">
    <source>
        <dbReference type="SAM" id="MobiDB-lite"/>
    </source>
</evidence>
<name>A0A1L9SPC6_9EURO</name>
<feature type="region of interest" description="Disordered" evidence="1">
    <location>
        <begin position="278"/>
        <end position="300"/>
    </location>
</feature>
<evidence type="ECO:0000313" key="4">
    <source>
        <dbReference type="Proteomes" id="UP000184188"/>
    </source>
</evidence>
<evidence type="ECO:0000313" key="3">
    <source>
        <dbReference type="EMBL" id="OJJ49085.1"/>
    </source>
</evidence>
<dbReference type="InterPro" id="IPR021822">
    <property type="entry name" value="DUF3405"/>
</dbReference>
<dbReference type="PANTHER" id="PTHR36205">
    <property type="entry name" value="CHROMOSOME 19, WHOLE GENOME SHOTGUN SEQUENCE"/>
    <property type="match status" value="1"/>
</dbReference>
<evidence type="ECO:0000256" key="2">
    <source>
        <dbReference type="SAM" id="Phobius"/>
    </source>
</evidence>
<organism evidence="3 4">
    <name type="scientific">Penicilliopsis zonata CBS 506.65</name>
    <dbReference type="NCBI Taxonomy" id="1073090"/>
    <lineage>
        <taxon>Eukaryota</taxon>
        <taxon>Fungi</taxon>
        <taxon>Dikarya</taxon>
        <taxon>Ascomycota</taxon>
        <taxon>Pezizomycotina</taxon>
        <taxon>Eurotiomycetes</taxon>
        <taxon>Eurotiomycetidae</taxon>
        <taxon>Eurotiales</taxon>
        <taxon>Aspergillaceae</taxon>
        <taxon>Penicilliopsis</taxon>
    </lineage>
</organism>
<keyword evidence="4" id="KW-1185">Reference proteome</keyword>
<feature type="transmembrane region" description="Helical" evidence="2">
    <location>
        <begin position="70"/>
        <end position="92"/>
    </location>
</feature>
<dbReference type="OrthoDB" id="3353407at2759"/>
<accession>A0A1L9SPC6</accession>
<protein>
    <submittedName>
        <fullName evidence="3">Uncharacterized protein</fullName>
    </submittedName>
</protein>
<dbReference type="RefSeq" id="XP_022583595.1">
    <property type="nucleotide sequence ID" value="XM_022726681.1"/>
</dbReference>
<dbReference type="PANTHER" id="PTHR36205:SF4">
    <property type="match status" value="1"/>
</dbReference>
<keyword evidence="2" id="KW-0472">Membrane</keyword>
<reference evidence="4" key="1">
    <citation type="journal article" date="2017" name="Genome Biol.">
        <title>Comparative genomics reveals high biological diversity and specific adaptations in the industrially and medically important fungal genus Aspergillus.</title>
        <authorList>
            <person name="de Vries R.P."/>
            <person name="Riley R."/>
            <person name="Wiebenga A."/>
            <person name="Aguilar-Osorio G."/>
            <person name="Amillis S."/>
            <person name="Uchima C.A."/>
            <person name="Anderluh G."/>
            <person name="Asadollahi M."/>
            <person name="Askin M."/>
            <person name="Barry K."/>
            <person name="Battaglia E."/>
            <person name="Bayram O."/>
            <person name="Benocci T."/>
            <person name="Braus-Stromeyer S.A."/>
            <person name="Caldana C."/>
            <person name="Canovas D."/>
            <person name="Cerqueira G.C."/>
            <person name="Chen F."/>
            <person name="Chen W."/>
            <person name="Choi C."/>
            <person name="Clum A."/>
            <person name="Dos Santos R.A."/>
            <person name="Damasio A.R."/>
            <person name="Diallinas G."/>
            <person name="Emri T."/>
            <person name="Fekete E."/>
            <person name="Flipphi M."/>
            <person name="Freyberg S."/>
            <person name="Gallo A."/>
            <person name="Gournas C."/>
            <person name="Habgood R."/>
            <person name="Hainaut M."/>
            <person name="Harispe M.L."/>
            <person name="Henrissat B."/>
            <person name="Hilden K.S."/>
            <person name="Hope R."/>
            <person name="Hossain A."/>
            <person name="Karabika E."/>
            <person name="Karaffa L."/>
            <person name="Karanyi Z."/>
            <person name="Krasevec N."/>
            <person name="Kuo A."/>
            <person name="Kusch H."/>
            <person name="LaButti K."/>
            <person name="Lagendijk E.L."/>
            <person name="Lapidus A."/>
            <person name="Levasseur A."/>
            <person name="Lindquist E."/>
            <person name="Lipzen A."/>
            <person name="Logrieco A.F."/>
            <person name="MacCabe A."/>
            <person name="Maekelae M.R."/>
            <person name="Malavazi I."/>
            <person name="Melin P."/>
            <person name="Meyer V."/>
            <person name="Mielnichuk N."/>
            <person name="Miskei M."/>
            <person name="Molnar A.P."/>
            <person name="Mule G."/>
            <person name="Ngan C.Y."/>
            <person name="Orejas M."/>
            <person name="Orosz E."/>
            <person name="Ouedraogo J.P."/>
            <person name="Overkamp K.M."/>
            <person name="Park H.-S."/>
            <person name="Perrone G."/>
            <person name="Piumi F."/>
            <person name="Punt P.J."/>
            <person name="Ram A.F."/>
            <person name="Ramon A."/>
            <person name="Rauscher S."/>
            <person name="Record E."/>
            <person name="Riano-Pachon D.M."/>
            <person name="Robert V."/>
            <person name="Roehrig J."/>
            <person name="Ruller R."/>
            <person name="Salamov A."/>
            <person name="Salih N.S."/>
            <person name="Samson R.A."/>
            <person name="Sandor E."/>
            <person name="Sanguinetti M."/>
            <person name="Schuetze T."/>
            <person name="Sepcic K."/>
            <person name="Shelest E."/>
            <person name="Sherlock G."/>
            <person name="Sophianopoulou V."/>
            <person name="Squina F.M."/>
            <person name="Sun H."/>
            <person name="Susca A."/>
            <person name="Todd R.B."/>
            <person name="Tsang A."/>
            <person name="Unkles S.E."/>
            <person name="van de Wiele N."/>
            <person name="van Rossen-Uffink D."/>
            <person name="Oliveira J.V."/>
            <person name="Vesth T.C."/>
            <person name="Visser J."/>
            <person name="Yu J.-H."/>
            <person name="Zhou M."/>
            <person name="Andersen M.R."/>
            <person name="Archer D.B."/>
            <person name="Baker S.E."/>
            <person name="Benoit I."/>
            <person name="Brakhage A.A."/>
            <person name="Braus G.H."/>
            <person name="Fischer R."/>
            <person name="Frisvad J.C."/>
            <person name="Goldman G.H."/>
            <person name="Houbraken J."/>
            <person name="Oakley B."/>
            <person name="Pocsi I."/>
            <person name="Scazzocchio C."/>
            <person name="Seiboth B."/>
            <person name="vanKuyk P.A."/>
            <person name="Wortman J."/>
            <person name="Dyer P.S."/>
            <person name="Grigoriev I.V."/>
        </authorList>
    </citation>
    <scope>NUCLEOTIDE SEQUENCE [LARGE SCALE GENOMIC DNA]</scope>
    <source>
        <strain evidence="4">CBS 506.65</strain>
    </source>
</reference>
<dbReference type="STRING" id="1073090.A0A1L9SPC6"/>
<dbReference type="VEuPathDB" id="FungiDB:ASPZODRAFT_164659"/>